<dbReference type="AlphaFoldDB" id="A0A3N2R8W8"/>
<protein>
    <submittedName>
        <fullName evidence="2">Phage holin family protein</fullName>
    </submittedName>
</protein>
<dbReference type="InterPro" id="IPR009937">
    <property type="entry name" value="Phage_holin_3_6"/>
</dbReference>
<gene>
    <name evidence="2" type="ORF">EAT49_05455</name>
</gene>
<organism evidence="2 3">
    <name type="scientific">Histidinibacterium lentulum</name>
    <dbReference type="NCBI Taxonomy" id="2480588"/>
    <lineage>
        <taxon>Bacteria</taxon>
        <taxon>Pseudomonadati</taxon>
        <taxon>Pseudomonadota</taxon>
        <taxon>Alphaproteobacteria</taxon>
        <taxon>Rhodobacterales</taxon>
        <taxon>Paracoccaceae</taxon>
        <taxon>Histidinibacterium</taxon>
    </lineage>
</organism>
<evidence type="ECO:0000313" key="3">
    <source>
        <dbReference type="Proteomes" id="UP000268016"/>
    </source>
</evidence>
<keyword evidence="1" id="KW-0472">Membrane</keyword>
<reference evidence="2 3" key="1">
    <citation type="submission" date="2018-10" db="EMBL/GenBank/DDBJ databases">
        <title>Histidinibacterium lentulum gen. nov., sp. nov., a marine bacterium from the culture broth of Picochlorum sp. 122.</title>
        <authorList>
            <person name="Wang G."/>
        </authorList>
    </citation>
    <scope>NUCLEOTIDE SEQUENCE [LARGE SCALE GENOMIC DNA]</scope>
    <source>
        <strain evidence="2 3">B17</strain>
    </source>
</reference>
<dbReference type="Pfam" id="PF07332">
    <property type="entry name" value="Phage_holin_3_6"/>
    <property type="match status" value="1"/>
</dbReference>
<proteinExistence type="predicted"/>
<sequence>MHRERTTGESSASLLSEALTRATSLFRKEIDLARAELDSSLQAAFLGIGLIVAAVVISLTALNVLSAALVAALVEAGLETGWASLAVGVAFAVIAAILAMMGARKLKSVTLGPQRVADNVKADVAMVRERVSD</sequence>
<dbReference type="EMBL" id="RDRB01000002">
    <property type="protein sequence ID" value="ROU03831.1"/>
    <property type="molecule type" value="Genomic_DNA"/>
</dbReference>
<feature type="transmembrane region" description="Helical" evidence="1">
    <location>
        <begin position="80"/>
        <end position="101"/>
    </location>
</feature>
<keyword evidence="1" id="KW-0812">Transmembrane</keyword>
<evidence type="ECO:0000313" key="2">
    <source>
        <dbReference type="EMBL" id="ROU03831.1"/>
    </source>
</evidence>
<comment type="caution">
    <text evidence="2">The sequence shown here is derived from an EMBL/GenBank/DDBJ whole genome shotgun (WGS) entry which is preliminary data.</text>
</comment>
<keyword evidence="3" id="KW-1185">Reference proteome</keyword>
<keyword evidence="1" id="KW-1133">Transmembrane helix</keyword>
<name>A0A3N2R8W8_9RHOB</name>
<evidence type="ECO:0000256" key="1">
    <source>
        <dbReference type="SAM" id="Phobius"/>
    </source>
</evidence>
<dbReference type="OrthoDB" id="7865288at2"/>
<dbReference type="Proteomes" id="UP000268016">
    <property type="component" value="Unassembled WGS sequence"/>
</dbReference>
<feature type="transmembrane region" description="Helical" evidence="1">
    <location>
        <begin position="44"/>
        <end position="74"/>
    </location>
</feature>
<accession>A0A3N2R8W8</accession>